<name>A0ACC5VN77_STUCH</name>
<evidence type="ECO:0000313" key="1">
    <source>
        <dbReference type="EMBL" id="MBX7273841.1"/>
    </source>
</evidence>
<proteinExistence type="predicted"/>
<sequence length="432" mass="47751">MSSGKFGFLPTCLSVVALAAIFTTAWWLHPERAVAGFAVAGSPHALPLASKGPFYSTRFASSDLDEFVHASSVTSLPDGGLMAVWFAGSREGAADVQVRGARFDAIEAEWGEELVLATRESTQKATQKHIRKLGNPVIALAPDNRLWLFYVSVSIGGWAGSAINAMYSDDLGETWSTPRQLITTPFLNISTLVRNAPVFHRDGTIGLPVYHEFLGKFAEYLYISPNGEVTGKSRISKGNDSLQPTVVPMDEQHAVAMLRYAGASHHRVLASRTADAGRTWSKPYPIDPANPNSALAAVATPNHGLLVALNDLEDGRFRLRLMETDSSLDLWKPVIDLDESPDPEGNPFTPEVYREIIGDKFRLSSGPRRLSLVDEFLTNLDKRVCKTHGCDFEYEYPYFIRSADGLYHLVYSWNNTFIKHVSFNDAWLLEQL</sequence>
<comment type="caution">
    <text evidence="1">The sequence shown here is derived from an EMBL/GenBank/DDBJ whole genome shotgun (WGS) entry which is preliminary data.</text>
</comment>
<evidence type="ECO:0000313" key="2">
    <source>
        <dbReference type="Proteomes" id="UP000782475"/>
    </source>
</evidence>
<keyword evidence="2" id="KW-1185">Reference proteome</keyword>
<reference evidence="1 2" key="1">
    <citation type="journal article" date="2021" name="Appl. Microbiol. Biotechnol.">
        <title>Biotechnological applications of marine bacteria in bioremediation of environments polluted with hydrocarbons and plastics.</title>
        <authorList>
            <person name="Muriel-Millan L.F."/>
            <person name="Millan-Lopez S."/>
            <person name="Pardo-Lopez L."/>
        </authorList>
    </citation>
    <scope>NUCLEOTIDE SEQUENCE [LARGE SCALE GENOMIC DNA]</scope>
    <source>
        <strain evidence="1 2">GOM4</strain>
    </source>
</reference>
<protein>
    <submittedName>
        <fullName evidence="1">Exo-alpha-sialidase</fullName>
    </submittedName>
</protein>
<accession>A0ACC5VN77</accession>
<dbReference type="EMBL" id="JAHHFP010000023">
    <property type="protein sequence ID" value="MBX7273841.1"/>
    <property type="molecule type" value="Genomic_DNA"/>
</dbReference>
<dbReference type="Proteomes" id="UP000782475">
    <property type="component" value="Unassembled WGS sequence"/>
</dbReference>
<gene>
    <name evidence="1" type="ORF">KJJ99_18800</name>
</gene>
<organism evidence="1 2">
    <name type="scientific">Stutzerimonas chloritidismutans</name>
    <name type="common">Pseudomonas chloritidismutans</name>
    <dbReference type="NCBI Taxonomy" id="203192"/>
    <lineage>
        <taxon>Bacteria</taxon>
        <taxon>Pseudomonadati</taxon>
        <taxon>Pseudomonadota</taxon>
        <taxon>Gammaproteobacteria</taxon>
        <taxon>Pseudomonadales</taxon>
        <taxon>Pseudomonadaceae</taxon>
        <taxon>Stutzerimonas</taxon>
    </lineage>
</organism>